<protein>
    <recommendedName>
        <fullName evidence="2">HTH luxR-type domain-containing protein</fullName>
    </recommendedName>
</protein>
<reference evidence="3 4" key="1">
    <citation type="submission" date="2018-05" db="EMBL/GenBank/DDBJ databases">
        <title>Chitinophaga sp. K3CV102501T nov., isolated from isolated from a monsoon evergreen broad-leaved forest soil.</title>
        <authorList>
            <person name="Lv Y."/>
        </authorList>
    </citation>
    <scope>NUCLEOTIDE SEQUENCE [LARGE SCALE GENOMIC DNA]</scope>
    <source>
        <strain evidence="3 4">GDMCC 1.1325</strain>
    </source>
</reference>
<dbReference type="GO" id="GO:0003677">
    <property type="term" value="F:DNA binding"/>
    <property type="evidence" value="ECO:0007669"/>
    <property type="project" value="UniProtKB-KW"/>
</dbReference>
<dbReference type="SMART" id="SM00421">
    <property type="entry name" value="HTH_LUXR"/>
    <property type="match status" value="1"/>
</dbReference>
<dbReference type="Proteomes" id="UP000253410">
    <property type="component" value="Unassembled WGS sequence"/>
</dbReference>
<feature type="domain" description="HTH luxR-type" evidence="2">
    <location>
        <begin position="152"/>
        <end position="217"/>
    </location>
</feature>
<dbReference type="InterPro" id="IPR000792">
    <property type="entry name" value="Tscrpt_reg_LuxR_C"/>
</dbReference>
<dbReference type="OrthoDB" id="9797341at2"/>
<dbReference type="Gene3D" id="1.10.10.10">
    <property type="entry name" value="Winged helix-like DNA-binding domain superfamily/Winged helix DNA-binding domain"/>
    <property type="match status" value="1"/>
</dbReference>
<dbReference type="InterPro" id="IPR016032">
    <property type="entry name" value="Sig_transdc_resp-reg_C-effctor"/>
</dbReference>
<evidence type="ECO:0000313" key="4">
    <source>
        <dbReference type="Proteomes" id="UP000253410"/>
    </source>
</evidence>
<evidence type="ECO:0000256" key="1">
    <source>
        <dbReference type="ARBA" id="ARBA00023125"/>
    </source>
</evidence>
<dbReference type="RefSeq" id="WP_113618804.1">
    <property type="nucleotide sequence ID" value="NZ_QFFJ01000002.1"/>
</dbReference>
<organism evidence="3 4">
    <name type="scientific">Chitinophaga flava</name>
    <dbReference type="NCBI Taxonomy" id="2259036"/>
    <lineage>
        <taxon>Bacteria</taxon>
        <taxon>Pseudomonadati</taxon>
        <taxon>Bacteroidota</taxon>
        <taxon>Chitinophagia</taxon>
        <taxon>Chitinophagales</taxon>
        <taxon>Chitinophagaceae</taxon>
        <taxon>Chitinophaga</taxon>
    </lineage>
</organism>
<sequence>MKKTASNKSGYNVILVCSDRLLRQKIIHDINLSGKYNLLSCAENGFALLHQFGKYGDQADIVISDLFLEGINGIEALQVIRQHSANIQFMVYSALFQKDLYPIMKKIDVSMYCPKNELSICNGLESLSRNSGTTDIQLFDWEEYMYLEPLYKKNSQTNLSGLEIKIIEAISNGSSNKEIATDQHLSLRTIESNISQLLKKLSLRHRVDIVRFAYENGVCATSCSIFRSGKCETDSLFRRKND</sequence>
<evidence type="ECO:0000259" key="2">
    <source>
        <dbReference type="PROSITE" id="PS50043"/>
    </source>
</evidence>
<dbReference type="EMBL" id="QFFJ01000002">
    <property type="protein sequence ID" value="RBL90054.1"/>
    <property type="molecule type" value="Genomic_DNA"/>
</dbReference>
<gene>
    <name evidence="3" type="ORF">DF182_26650</name>
</gene>
<dbReference type="PRINTS" id="PR00038">
    <property type="entry name" value="HTHLUXR"/>
</dbReference>
<accession>A0A365XWH5</accession>
<proteinExistence type="predicted"/>
<evidence type="ECO:0000313" key="3">
    <source>
        <dbReference type="EMBL" id="RBL90054.1"/>
    </source>
</evidence>
<dbReference type="CDD" id="cd00156">
    <property type="entry name" value="REC"/>
    <property type="match status" value="1"/>
</dbReference>
<name>A0A365XWH5_9BACT</name>
<dbReference type="InterPro" id="IPR039420">
    <property type="entry name" value="WalR-like"/>
</dbReference>
<dbReference type="GO" id="GO:0006355">
    <property type="term" value="P:regulation of DNA-templated transcription"/>
    <property type="evidence" value="ECO:0007669"/>
    <property type="project" value="InterPro"/>
</dbReference>
<dbReference type="AlphaFoldDB" id="A0A365XWH5"/>
<dbReference type="InterPro" id="IPR011006">
    <property type="entry name" value="CheY-like_superfamily"/>
</dbReference>
<dbReference type="Pfam" id="PF00196">
    <property type="entry name" value="GerE"/>
    <property type="match status" value="1"/>
</dbReference>
<dbReference type="SUPFAM" id="SSF46894">
    <property type="entry name" value="C-terminal effector domain of the bipartite response regulators"/>
    <property type="match status" value="1"/>
</dbReference>
<dbReference type="SUPFAM" id="SSF52172">
    <property type="entry name" value="CheY-like"/>
    <property type="match status" value="1"/>
</dbReference>
<dbReference type="PROSITE" id="PS50043">
    <property type="entry name" value="HTH_LUXR_2"/>
    <property type="match status" value="1"/>
</dbReference>
<keyword evidence="4" id="KW-1185">Reference proteome</keyword>
<comment type="caution">
    <text evidence="3">The sequence shown here is derived from an EMBL/GenBank/DDBJ whole genome shotgun (WGS) entry which is preliminary data.</text>
</comment>
<dbReference type="CDD" id="cd06170">
    <property type="entry name" value="LuxR_C_like"/>
    <property type="match status" value="1"/>
</dbReference>
<dbReference type="InterPro" id="IPR036388">
    <property type="entry name" value="WH-like_DNA-bd_sf"/>
</dbReference>
<keyword evidence="1" id="KW-0238">DNA-binding</keyword>
<dbReference type="PANTHER" id="PTHR43214:SF43">
    <property type="entry name" value="TWO-COMPONENT RESPONSE REGULATOR"/>
    <property type="match status" value="1"/>
</dbReference>
<dbReference type="Gene3D" id="3.40.50.2300">
    <property type="match status" value="1"/>
</dbReference>
<dbReference type="PANTHER" id="PTHR43214">
    <property type="entry name" value="TWO-COMPONENT RESPONSE REGULATOR"/>
    <property type="match status" value="1"/>
</dbReference>